<protein>
    <submittedName>
        <fullName evidence="1">Uncharacterized protein</fullName>
    </submittedName>
</protein>
<sequence length="136" mass="14925">MNDNECTSAHFRIGVTGTLELKWVLFPALSRDRAPASYPVAQIKAFCRRVAGAAFPHDCVLQCRRAALHIARRSGSGRQARAADDGARYSLTPQAAGELRLCWTGQGLCSKPRGRPQWKRARHAAGPGVTLEWERG</sequence>
<name>A0A9Q1FX58_SYNKA</name>
<comment type="caution">
    <text evidence="1">The sequence shown here is derived from an EMBL/GenBank/DDBJ whole genome shotgun (WGS) entry which is preliminary data.</text>
</comment>
<organism evidence="1 2">
    <name type="scientific">Synaphobranchus kaupii</name>
    <name type="common">Kaup's arrowtooth eel</name>
    <dbReference type="NCBI Taxonomy" id="118154"/>
    <lineage>
        <taxon>Eukaryota</taxon>
        <taxon>Metazoa</taxon>
        <taxon>Chordata</taxon>
        <taxon>Craniata</taxon>
        <taxon>Vertebrata</taxon>
        <taxon>Euteleostomi</taxon>
        <taxon>Actinopterygii</taxon>
        <taxon>Neopterygii</taxon>
        <taxon>Teleostei</taxon>
        <taxon>Anguilliformes</taxon>
        <taxon>Synaphobranchidae</taxon>
        <taxon>Synaphobranchus</taxon>
    </lineage>
</organism>
<evidence type="ECO:0000313" key="2">
    <source>
        <dbReference type="Proteomes" id="UP001152622"/>
    </source>
</evidence>
<dbReference type="EMBL" id="JAINUF010000003">
    <property type="protein sequence ID" value="KAJ8368841.1"/>
    <property type="molecule type" value="Genomic_DNA"/>
</dbReference>
<keyword evidence="2" id="KW-1185">Reference proteome</keyword>
<dbReference type="AlphaFoldDB" id="A0A9Q1FX58"/>
<dbReference type="Proteomes" id="UP001152622">
    <property type="component" value="Chromosome 3"/>
</dbReference>
<accession>A0A9Q1FX58</accession>
<reference evidence="1" key="1">
    <citation type="journal article" date="2023" name="Science">
        <title>Genome structures resolve the early diversification of teleost fishes.</title>
        <authorList>
            <person name="Parey E."/>
            <person name="Louis A."/>
            <person name="Montfort J."/>
            <person name="Bouchez O."/>
            <person name="Roques C."/>
            <person name="Iampietro C."/>
            <person name="Lluch J."/>
            <person name="Castinel A."/>
            <person name="Donnadieu C."/>
            <person name="Desvignes T."/>
            <person name="Floi Bucao C."/>
            <person name="Jouanno E."/>
            <person name="Wen M."/>
            <person name="Mejri S."/>
            <person name="Dirks R."/>
            <person name="Jansen H."/>
            <person name="Henkel C."/>
            <person name="Chen W.J."/>
            <person name="Zahm M."/>
            <person name="Cabau C."/>
            <person name="Klopp C."/>
            <person name="Thompson A.W."/>
            <person name="Robinson-Rechavi M."/>
            <person name="Braasch I."/>
            <person name="Lecointre G."/>
            <person name="Bobe J."/>
            <person name="Postlethwait J.H."/>
            <person name="Berthelot C."/>
            <person name="Roest Crollius H."/>
            <person name="Guiguen Y."/>
        </authorList>
    </citation>
    <scope>NUCLEOTIDE SEQUENCE</scope>
    <source>
        <strain evidence="1">WJC10195</strain>
    </source>
</reference>
<evidence type="ECO:0000313" key="1">
    <source>
        <dbReference type="EMBL" id="KAJ8368841.1"/>
    </source>
</evidence>
<proteinExistence type="predicted"/>
<gene>
    <name evidence="1" type="ORF">SKAU_G00088690</name>
</gene>